<keyword evidence="3" id="KW-1185">Reference proteome</keyword>
<feature type="region of interest" description="Disordered" evidence="1">
    <location>
        <begin position="40"/>
        <end position="80"/>
    </location>
</feature>
<reference evidence="2 3" key="1">
    <citation type="submission" date="2019-06" db="EMBL/GenBank/DDBJ databases">
        <title>Sequencing the genomes of 1000 actinobacteria strains.</title>
        <authorList>
            <person name="Klenk H.-P."/>
        </authorList>
    </citation>
    <scope>NUCLEOTIDE SEQUENCE [LARGE SCALE GENOMIC DNA]</scope>
    <source>
        <strain evidence="2 3">DSM 12335</strain>
    </source>
</reference>
<comment type="caution">
    <text evidence="2">The sequence shown here is derived from an EMBL/GenBank/DDBJ whole genome shotgun (WGS) entry which is preliminary data.</text>
</comment>
<sequence>MEPRPQDPGTGAHPLPADEPVPPGSDAARVAETVDEMDQRIREGGSEDAQVADRAADEAVSGSDPDEDPTDDGADSDTPA</sequence>
<evidence type="ECO:0000313" key="3">
    <source>
        <dbReference type="Proteomes" id="UP000319516"/>
    </source>
</evidence>
<proteinExistence type="predicted"/>
<gene>
    <name evidence="2" type="ORF">FB467_0719</name>
</gene>
<organism evidence="2 3">
    <name type="scientific">Ornithinicoccus hortensis</name>
    <dbReference type="NCBI Taxonomy" id="82346"/>
    <lineage>
        <taxon>Bacteria</taxon>
        <taxon>Bacillati</taxon>
        <taxon>Actinomycetota</taxon>
        <taxon>Actinomycetes</taxon>
        <taxon>Micrococcales</taxon>
        <taxon>Intrasporangiaceae</taxon>
        <taxon>Ornithinicoccus</taxon>
    </lineage>
</organism>
<dbReference type="Proteomes" id="UP000319516">
    <property type="component" value="Unassembled WGS sequence"/>
</dbReference>
<dbReference type="AlphaFoldDB" id="A0A542YNK4"/>
<evidence type="ECO:0000313" key="2">
    <source>
        <dbReference type="EMBL" id="TQL49641.1"/>
    </source>
</evidence>
<feature type="compositionally biased region" description="Acidic residues" evidence="1">
    <location>
        <begin position="64"/>
        <end position="80"/>
    </location>
</feature>
<name>A0A542YNK4_9MICO</name>
<feature type="region of interest" description="Disordered" evidence="1">
    <location>
        <begin position="1"/>
        <end position="27"/>
    </location>
</feature>
<dbReference type="EMBL" id="VFOP01000001">
    <property type="protein sequence ID" value="TQL49641.1"/>
    <property type="molecule type" value="Genomic_DNA"/>
</dbReference>
<dbReference type="RefSeq" id="WP_141783875.1">
    <property type="nucleotide sequence ID" value="NZ_BAAAIK010000003.1"/>
</dbReference>
<accession>A0A542YNK4</accession>
<evidence type="ECO:0000256" key="1">
    <source>
        <dbReference type="SAM" id="MobiDB-lite"/>
    </source>
</evidence>
<protein>
    <submittedName>
        <fullName evidence="2">Uncharacterized protein</fullName>
    </submittedName>
</protein>